<evidence type="ECO:0000256" key="1">
    <source>
        <dbReference type="SAM" id="MobiDB-lite"/>
    </source>
</evidence>
<dbReference type="EMBL" id="HBUF01435101">
    <property type="protein sequence ID" value="CAG6742380.1"/>
    <property type="molecule type" value="Transcribed_RNA"/>
</dbReference>
<feature type="compositionally biased region" description="Polar residues" evidence="1">
    <location>
        <begin position="31"/>
        <end position="42"/>
    </location>
</feature>
<dbReference type="AlphaFoldDB" id="A0A8D9E8D2"/>
<protein>
    <submittedName>
        <fullName evidence="2">Uncharacterized protein</fullName>
    </submittedName>
</protein>
<feature type="region of interest" description="Disordered" evidence="1">
    <location>
        <begin position="30"/>
        <end position="51"/>
    </location>
</feature>
<name>A0A8D9E8D2_9HEMI</name>
<evidence type="ECO:0000313" key="2">
    <source>
        <dbReference type="EMBL" id="CAG6742380.1"/>
    </source>
</evidence>
<organism evidence="2">
    <name type="scientific">Cacopsylla melanoneura</name>
    <dbReference type="NCBI Taxonomy" id="428564"/>
    <lineage>
        <taxon>Eukaryota</taxon>
        <taxon>Metazoa</taxon>
        <taxon>Ecdysozoa</taxon>
        <taxon>Arthropoda</taxon>
        <taxon>Hexapoda</taxon>
        <taxon>Insecta</taxon>
        <taxon>Pterygota</taxon>
        <taxon>Neoptera</taxon>
        <taxon>Paraneoptera</taxon>
        <taxon>Hemiptera</taxon>
        <taxon>Sternorrhyncha</taxon>
        <taxon>Psylloidea</taxon>
        <taxon>Psyllidae</taxon>
        <taxon>Psyllinae</taxon>
        <taxon>Cacopsylla</taxon>
    </lineage>
</organism>
<proteinExistence type="predicted"/>
<accession>A0A8D9E8D2</accession>
<reference evidence="2" key="1">
    <citation type="submission" date="2021-05" db="EMBL/GenBank/DDBJ databases">
        <authorList>
            <person name="Alioto T."/>
            <person name="Alioto T."/>
            <person name="Gomez Garrido J."/>
        </authorList>
    </citation>
    <scope>NUCLEOTIDE SEQUENCE</scope>
</reference>
<sequence length="99" mass="10836">MTAQRKKSKGTFLLRKLARQFAACDKLLDESGNSATDNNNSKRLPASTKPNAACCQTPDNANKLPEMLLIRCMQCCYAWNLELPYGAGKITAPASVAER</sequence>